<dbReference type="Gene3D" id="3.40.50.1820">
    <property type="entry name" value="alpha/beta hydrolase"/>
    <property type="match status" value="1"/>
</dbReference>
<keyword evidence="4" id="KW-1185">Reference proteome</keyword>
<evidence type="ECO:0000313" key="4">
    <source>
        <dbReference type="Proteomes" id="UP000078237"/>
    </source>
</evidence>
<sequence length="290" mass="32351">MGTFLEINPDLIQGHAKPMDGPYPAEGETPLVLIHDGGGTTYSYHLIGDLGRPVYGIFNPNYETGRKWEGGIPEMARHYLTLIKSVVPRGKIIIGGWSLGGLLSLEVAYLIATDPGNTLDLLGVVMVDSVCPIVVRPPPVPIVPRTIKWSDHTKQETRDRVLRCFDLAREMVAEWKMPQWKDEVSATREQENRNGEDRANPNFNQRKTISTGPRPPRIILLRAMDIVPAEGGIAAVDTHREDRLLGWEQYRKGLITTVMDVPGHHYSVFELDNVDVTTEALNKACLELEA</sequence>
<dbReference type="AlphaFoldDB" id="A0A175WCX7"/>
<dbReference type="SMR" id="A0A175WCX7"/>
<dbReference type="EMBL" id="LCTW02000034">
    <property type="protein sequence ID" value="KXX81495.1"/>
    <property type="molecule type" value="Genomic_DNA"/>
</dbReference>
<name>A0A175WCX7_9PEZI</name>
<protein>
    <submittedName>
        <fullName evidence="3">Polyketide synthase PksR</fullName>
    </submittedName>
</protein>
<proteinExistence type="predicted"/>
<dbReference type="Proteomes" id="UP000078237">
    <property type="component" value="Unassembled WGS sequence"/>
</dbReference>
<feature type="domain" description="AB hydrolase-1" evidence="2">
    <location>
        <begin position="31"/>
        <end position="198"/>
    </location>
</feature>
<dbReference type="InterPro" id="IPR000073">
    <property type="entry name" value="AB_hydrolase_1"/>
</dbReference>
<dbReference type="STRING" id="100816.A0A175WCX7"/>
<dbReference type="VEuPathDB" id="FungiDB:MMYC01_201747"/>
<evidence type="ECO:0000259" key="2">
    <source>
        <dbReference type="Pfam" id="PF12697"/>
    </source>
</evidence>
<dbReference type="InterPro" id="IPR029058">
    <property type="entry name" value="AB_hydrolase_fold"/>
</dbReference>
<comment type="caution">
    <text evidence="3">The sequence shown here is derived from an EMBL/GenBank/DDBJ whole genome shotgun (WGS) entry which is preliminary data.</text>
</comment>
<evidence type="ECO:0000256" key="1">
    <source>
        <dbReference type="SAM" id="MobiDB-lite"/>
    </source>
</evidence>
<dbReference type="SUPFAM" id="SSF53474">
    <property type="entry name" value="alpha/beta-Hydrolases"/>
    <property type="match status" value="1"/>
</dbReference>
<accession>A0A175WCX7</accession>
<evidence type="ECO:0000313" key="3">
    <source>
        <dbReference type="EMBL" id="KXX81495.1"/>
    </source>
</evidence>
<gene>
    <name evidence="3" type="ORF">MMYC01_201747</name>
</gene>
<dbReference type="Pfam" id="PF12697">
    <property type="entry name" value="Abhydrolase_6"/>
    <property type="match status" value="1"/>
</dbReference>
<feature type="compositionally biased region" description="Basic and acidic residues" evidence="1">
    <location>
        <begin position="183"/>
        <end position="199"/>
    </location>
</feature>
<reference evidence="3 4" key="1">
    <citation type="journal article" date="2016" name="Genome Announc.">
        <title>Genome Sequence of Madurella mycetomatis mm55, Isolated from a Human Mycetoma Case in Sudan.</title>
        <authorList>
            <person name="Smit S."/>
            <person name="Derks M.F."/>
            <person name="Bervoets S."/>
            <person name="Fahal A."/>
            <person name="van Leeuwen W."/>
            <person name="van Belkum A."/>
            <person name="van de Sande W.W."/>
        </authorList>
    </citation>
    <scope>NUCLEOTIDE SEQUENCE [LARGE SCALE GENOMIC DNA]</scope>
    <source>
        <strain evidence="4">mm55</strain>
    </source>
</reference>
<feature type="region of interest" description="Disordered" evidence="1">
    <location>
        <begin position="183"/>
        <end position="209"/>
    </location>
</feature>
<dbReference type="OrthoDB" id="10253869at2759"/>
<organism evidence="3 4">
    <name type="scientific">Madurella mycetomatis</name>
    <dbReference type="NCBI Taxonomy" id="100816"/>
    <lineage>
        <taxon>Eukaryota</taxon>
        <taxon>Fungi</taxon>
        <taxon>Dikarya</taxon>
        <taxon>Ascomycota</taxon>
        <taxon>Pezizomycotina</taxon>
        <taxon>Sordariomycetes</taxon>
        <taxon>Sordariomycetidae</taxon>
        <taxon>Sordariales</taxon>
        <taxon>Sordariales incertae sedis</taxon>
        <taxon>Madurella</taxon>
    </lineage>
</organism>